<dbReference type="InterPro" id="IPR027417">
    <property type="entry name" value="P-loop_NTPase"/>
</dbReference>
<feature type="domain" description="Phage terminase large subunit N-terminal" evidence="1">
    <location>
        <begin position="40"/>
        <end position="263"/>
    </location>
</feature>
<dbReference type="Gene3D" id="3.40.50.300">
    <property type="entry name" value="P-loop containing nucleotide triphosphate hydrolases"/>
    <property type="match status" value="1"/>
</dbReference>
<evidence type="ECO:0000313" key="3">
    <source>
        <dbReference type="EMBL" id="CUN52778.1"/>
    </source>
</evidence>
<dbReference type="InterPro" id="IPR035412">
    <property type="entry name" value="Terminase_L_N"/>
</dbReference>
<feature type="domain" description="Phage terminase large subunit C-terminal" evidence="2">
    <location>
        <begin position="299"/>
        <end position="441"/>
    </location>
</feature>
<gene>
    <name evidence="3" type="ORF">ERS852411_00033</name>
</gene>
<name>A0A173XQU3_FLAPL</name>
<dbReference type="Proteomes" id="UP000095746">
    <property type="component" value="Unassembled WGS sequence"/>
</dbReference>
<reference evidence="3 4" key="1">
    <citation type="submission" date="2015-09" db="EMBL/GenBank/DDBJ databases">
        <authorList>
            <consortium name="Pathogen Informatics"/>
        </authorList>
    </citation>
    <scope>NUCLEOTIDE SEQUENCE [LARGE SCALE GENOMIC DNA]</scope>
    <source>
        <strain evidence="3 4">2789STDY5608854</strain>
    </source>
</reference>
<dbReference type="NCBIfam" id="TIGR01547">
    <property type="entry name" value="phage_term_2"/>
    <property type="match status" value="1"/>
</dbReference>
<evidence type="ECO:0000259" key="1">
    <source>
        <dbReference type="Pfam" id="PF04466"/>
    </source>
</evidence>
<evidence type="ECO:0000313" key="4">
    <source>
        <dbReference type="Proteomes" id="UP000095746"/>
    </source>
</evidence>
<accession>A0A173XQU3</accession>
<dbReference type="InterPro" id="IPR052380">
    <property type="entry name" value="Viral_DNA_packaging_terminase"/>
</dbReference>
<dbReference type="InterPro" id="IPR035413">
    <property type="entry name" value="Terminase_L_C"/>
</dbReference>
<dbReference type="GO" id="GO:0005524">
    <property type="term" value="F:ATP binding"/>
    <property type="evidence" value="ECO:0007669"/>
    <property type="project" value="InterPro"/>
</dbReference>
<sequence>MFPWLSWGMINLKINPKAKVIRLPEVVGKGYKTFWNFKGRYRVCKGSRASKKSKTTALNIIKRMMQYPEANTLVVRKVFRTLKDSCFTELKWAINRLGVSAYWEIKESPLEMTYLPTGQKIYFRGLDDPLKVTSITVEIGFLCWCWIEEAYEIMNEADFDMLDESIRGAIPEESGLFKQITLTFNPWNEKHWIRKRFFGEITGKDAQGNPTYQFHDSWTSPDGQIYATTTNYLCNEWLDEADLKVFQTMKETNPRRYKVAGLGGWGIVDGLIYENWREELFNPAEISAKAGVKSAFGLDFGYTNDPTALFCGLVSKEEKTIWVFDELYEKALTNRAICDRVTVMGYAKERIKADCAEPKSIDELREAGLRHIRAARKGKDSVNNGIQYIQDYIIIIHPRCVNFITEISNYTWAEDKFGAKINTPIDDFNHLMDAMRYALEDMLVGPVFSFD</sequence>
<evidence type="ECO:0000259" key="2">
    <source>
        <dbReference type="Pfam" id="PF17288"/>
    </source>
</evidence>
<proteinExistence type="inferred from homology"/>
<dbReference type="InterPro" id="IPR006437">
    <property type="entry name" value="Phage_terminase_lsu"/>
</dbReference>
<dbReference type="GO" id="GO:0004519">
    <property type="term" value="F:endonuclease activity"/>
    <property type="evidence" value="ECO:0007669"/>
    <property type="project" value="InterPro"/>
</dbReference>
<protein>
    <submittedName>
        <fullName evidence="3">Phage terminase, large subunit, PBSX family</fullName>
    </submittedName>
</protein>
<dbReference type="Gene3D" id="3.30.420.280">
    <property type="match status" value="1"/>
</dbReference>
<dbReference type="Pfam" id="PF17288">
    <property type="entry name" value="Terminase_3C"/>
    <property type="match status" value="1"/>
</dbReference>
<dbReference type="EMBL" id="CYZT01000001">
    <property type="protein sequence ID" value="CUN52778.1"/>
    <property type="molecule type" value="Genomic_DNA"/>
</dbReference>
<dbReference type="AlphaFoldDB" id="A0A173XQU3"/>
<dbReference type="HAMAP" id="MF_04145">
    <property type="entry name" value="TERL_SPP1"/>
    <property type="match status" value="1"/>
</dbReference>
<dbReference type="InterPro" id="IPR044269">
    <property type="entry name" value="Terminase_large_su_SPP1-like"/>
</dbReference>
<dbReference type="PANTHER" id="PTHR39184">
    <property type="match status" value="1"/>
</dbReference>
<dbReference type="Pfam" id="PF04466">
    <property type="entry name" value="Terminase_3"/>
    <property type="match status" value="1"/>
</dbReference>
<dbReference type="GO" id="GO:0016887">
    <property type="term" value="F:ATP hydrolysis activity"/>
    <property type="evidence" value="ECO:0007669"/>
    <property type="project" value="InterPro"/>
</dbReference>
<dbReference type="PANTHER" id="PTHR39184:SF1">
    <property type="entry name" value="PBSX PHAGE TERMINASE LARGE SUBUNIT"/>
    <property type="match status" value="1"/>
</dbReference>
<organism evidence="3 4">
    <name type="scientific">Flavonifractor plautii</name>
    <name type="common">Fusobacterium plautii</name>
    <dbReference type="NCBI Taxonomy" id="292800"/>
    <lineage>
        <taxon>Bacteria</taxon>
        <taxon>Bacillati</taxon>
        <taxon>Bacillota</taxon>
        <taxon>Clostridia</taxon>
        <taxon>Eubacteriales</taxon>
        <taxon>Oscillospiraceae</taxon>
        <taxon>Flavonifractor</taxon>
    </lineage>
</organism>